<evidence type="ECO:0000256" key="1">
    <source>
        <dbReference type="SAM" id="MobiDB-lite"/>
    </source>
</evidence>
<feature type="compositionally biased region" description="Basic and acidic residues" evidence="1">
    <location>
        <begin position="137"/>
        <end position="155"/>
    </location>
</feature>
<feature type="region of interest" description="Disordered" evidence="1">
    <location>
        <begin position="180"/>
        <end position="207"/>
    </location>
</feature>
<gene>
    <name evidence="3" type="ORF">Esi_0149_0063</name>
</gene>
<dbReference type="AlphaFoldDB" id="D7FKW5"/>
<name>D7FKW5_ECTSI</name>
<keyword evidence="4" id="KW-1185">Reference proteome</keyword>
<dbReference type="EMBL" id="FN648060">
    <property type="protein sequence ID" value="CBJ29510.1"/>
    <property type="molecule type" value="Genomic_DNA"/>
</dbReference>
<dbReference type="InterPro" id="IPR003034">
    <property type="entry name" value="SAP_dom"/>
</dbReference>
<dbReference type="EMBL" id="FN649737">
    <property type="protein sequence ID" value="CBJ29510.1"/>
    <property type="molecule type" value="Genomic_DNA"/>
</dbReference>
<organism evidence="3 4">
    <name type="scientific">Ectocarpus siliculosus</name>
    <name type="common">Brown alga</name>
    <name type="synonym">Conferva siliculosa</name>
    <dbReference type="NCBI Taxonomy" id="2880"/>
    <lineage>
        <taxon>Eukaryota</taxon>
        <taxon>Sar</taxon>
        <taxon>Stramenopiles</taxon>
        <taxon>Ochrophyta</taxon>
        <taxon>PX clade</taxon>
        <taxon>Phaeophyceae</taxon>
        <taxon>Ectocarpales</taxon>
        <taxon>Ectocarpaceae</taxon>
        <taxon>Ectocarpus</taxon>
    </lineage>
</organism>
<feature type="domain" description="SAP" evidence="2">
    <location>
        <begin position="4"/>
        <end position="38"/>
    </location>
</feature>
<reference evidence="3 4" key="1">
    <citation type="journal article" date="2010" name="Nature">
        <title>The Ectocarpus genome and the independent evolution of multicellularity in brown algae.</title>
        <authorList>
            <person name="Cock J.M."/>
            <person name="Sterck L."/>
            <person name="Rouze P."/>
            <person name="Scornet D."/>
            <person name="Allen A.E."/>
            <person name="Amoutzias G."/>
            <person name="Anthouard V."/>
            <person name="Artiguenave F."/>
            <person name="Aury J.M."/>
            <person name="Badger J.H."/>
            <person name="Beszteri B."/>
            <person name="Billiau K."/>
            <person name="Bonnet E."/>
            <person name="Bothwell J.H."/>
            <person name="Bowler C."/>
            <person name="Boyen C."/>
            <person name="Brownlee C."/>
            <person name="Carrano C.J."/>
            <person name="Charrier B."/>
            <person name="Cho G.Y."/>
            <person name="Coelho S.M."/>
            <person name="Collen J."/>
            <person name="Corre E."/>
            <person name="Da Silva C."/>
            <person name="Delage L."/>
            <person name="Delaroque N."/>
            <person name="Dittami S.M."/>
            <person name="Doulbeau S."/>
            <person name="Elias M."/>
            <person name="Farnham G."/>
            <person name="Gachon C.M."/>
            <person name="Gschloessl B."/>
            <person name="Heesch S."/>
            <person name="Jabbari K."/>
            <person name="Jubin C."/>
            <person name="Kawai H."/>
            <person name="Kimura K."/>
            <person name="Kloareg B."/>
            <person name="Kupper F.C."/>
            <person name="Lang D."/>
            <person name="Le Bail A."/>
            <person name="Leblanc C."/>
            <person name="Lerouge P."/>
            <person name="Lohr M."/>
            <person name="Lopez P.J."/>
            <person name="Martens C."/>
            <person name="Maumus F."/>
            <person name="Michel G."/>
            <person name="Miranda-Saavedra D."/>
            <person name="Morales J."/>
            <person name="Moreau H."/>
            <person name="Motomura T."/>
            <person name="Nagasato C."/>
            <person name="Napoli C.A."/>
            <person name="Nelson D.R."/>
            <person name="Nyvall-Collen P."/>
            <person name="Peters A.F."/>
            <person name="Pommier C."/>
            <person name="Potin P."/>
            <person name="Poulain J."/>
            <person name="Quesneville H."/>
            <person name="Read B."/>
            <person name="Rensing S.A."/>
            <person name="Ritter A."/>
            <person name="Rousvoal S."/>
            <person name="Samanta M."/>
            <person name="Samson G."/>
            <person name="Schroeder D.C."/>
            <person name="Segurens B."/>
            <person name="Strittmatter M."/>
            <person name="Tonon T."/>
            <person name="Tregear J.W."/>
            <person name="Valentin K."/>
            <person name="von Dassow P."/>
            <person name="Yamagishi T."/>
            <person name="Van de Peer Y."/>
            <person name="Wincker P."/>
        </authorList>
    </citation>
    <scope>NUCLEOTIDE SEQUENCE [LARGE SCALE GENOMIC DNA]</scope>
    <source>
        <strain evidence="4">Ec32 / CCAP1310/4</strain>
    </source>
</reference>
<protein>
    <recommendedName>
        <fullName evidence="2">SAP domain-containing protein</fullName>
    </recommendedName>
</protein>
<dbReference type="Proteomes" id="UP000002630">
    <property type="component" value="Linkage Group LG12"/>
</dbReference>
<evidence type="ECO:0000259" key="2">
    <source>
        <dbReference type="PROSITE" id="PS50800"/>
    </source>
</evidence>
<evidence type="ECO:0000313" key="3">
    <source>
        <dbReference type="EMBL" id="CBJ29510.1"/>
    </source>
</evidence>
<proteinExistence type="predicted"/>
<dbReference type="PROSITE" id="PS50800">
    <property type="entry name" value="SAP"/>
    <property type="match status" value="1"/>
</dbReference>
<dbReference type="OrthoDB" id="10302329at2759"/>
<evidence type="ECO:0000313" key="4">
    <source>
        <dbReference type="Proteomes" id="UP000002630"/>
    </source>
</evidence>
<feature type="region of interest" description="Disordered" evidence="1">
    <location>
        <begin position="21"/>
        <end position="166"/>
    </location>
</feature>
<dbReference type="InParanoid" id="D7FKW5"/>
<feature type="region of interest" description="Disordered" evidence="1">
    <location>
        <begin position="319"/>
        <end position="353"/>
    </location>
</feature>
<sequence length="353" mass="37974">MESLGTLTYRELQAFAKRHGVKANGSRVDLIQRLSDTHGGDDDTPVEDNTQPGSDERPDTDNNTPVEDITQPGSDGTTLGVPDTDADNLATLDKPHGTCVQSQHDSDPDKSQQGKSDSQVLVTDTPAEPEPCAGEDVAERRKSERVSATMKETRTTGETPQKTKVKLPVAGRFERAHQNLFASQASIERYGKTPKKSAPAKENAPLSKTKAFASTAKVFAPTPVRPVPSGSAAKSSVKRGLTVASKPCTLVVQRSTKKPTQVKEFRLSSNQTGKRETFTFKPYTGPLRPIVPANNSSFNIGHAPKKGSNPVRAKGIKATLASGKAQKARKEAHVESSKAQRDRKLADARFGRA</sequence>
<feature type="compositionally biased region" description="Polar residues" evidence="1">
    <location>
        <begin position="61"/>
        <end position="77"/>
    </location>
</feature>
<accession>D7FKW5</accession>
<feature type="compositionally biased region" description="Basic and acidic residues" evidence="1">
    <location>
        <begin position="328"/>
        <end position="353"/>
    </location>
</feature>
<feature type="compositionally biased region" description="Polar residues" evidence="1">
    <location>
        <begin position="113"/>
        <end position="122"/>
    </location>
</feature>